<dbReference type="GO" id="GO:0009030">
    <property type="term" value="F:thiamine-phosphate kinase activity"/>
    <property type="evidence" value="ECO:0007669"/>
    <property type="project" value="InterPro"/>
</dbReference>
<proteinExistence type="predicted"/>
<reference evidence="2" key="1">
    <citation type="submission" date="2021-01" db="EMBL/GenBank/DDBJ databases">
        <title>Whole genome shotgun sequence of Acrocarpospora phusangensis NBRC 108782.</title>
        <authorList>
            <person name="Komaki H."/>
            <person name="Tamura T."/>
        </authorList>
    </citation>
    <scope>NUCLEOTIDE SEQUENCE</scope>
    <source>
        <strain evidence="2">NBRC 108782</strain>
    </source>
</reference>
<name>A0A919UKY7_9ACTN</name>
<dbReference type="InterPro" id="IPR016188">
    <property type="entry name" value="PurM-like_N"/>
</dbReference>
<dbReference type="GO" id="GO:0009228">
    <property type="term" value="P:thiamine biosynthetic process"/>
    <property type="evidence" value="ECO:0007669"/>
    <property type="project" value="InterPro"/>
</dbReference>
<dbReference type="GO" id="GO:0016747">
    <property type="term" value="F:acyltransferase activity, transferring groups other than amino-acyl groups"/>
    <property type="evidence" value="ECO:0007669"/>
    <property type="project" value="InterPro"/>
</dbReference>
<dbReference type="Pfam" id="PF02769">
    <property type="entry name" value="AIRS_C"/>
    <property type="match status" value="1"/>
</dbReference>
<dbReference type="Proteomes" id="UP000640052">
    <property type="component" value="Unassembled WGS sequence"/>
</dbReference>
<dbReference type="InterPro" id="IPR036676">
    <property type="entry name" value="PurM-like_C_sf"/>
</dbReference>
<dbReference type="Pfam" id="PF00583">
    <property type="entry name" value="Acetyltransf_1"/>
    <property type="match status" value="1"/>
</dbReference>
<evidence type="ECO:0000313" key="2">
    <source>
        <dbReference type="EMBL" id="GIH21798.1"/>
    </source>
</evidence>
<dbReference type="AlphaFoldDB" id="A0A919UKY7"/>
<dbReference type="SUPFAM" id="SSF55729">
    <property type="entry name" value="Acyl-CoA N-acyltransferases (Nat)"/>
    <property type="match status" value="1"/>
</dbReference>
<dbReference type="InterPro" id="IPR016181">
    <property type="entry name" value="Acyl_CoA_acyltransferase"/>
</dbReference>
<evidence type="ECO:0000259" key="1">
    <source>
        <dbReference type="PROSITE" id="PS51186"/>
    </source>
</evidence>
<evidence type="ECO:0000313" key="3">
    <source>
        <dbReference type="Proteomes" id="UP000640052"/>
    </source>
</evidence>
<dbReference type="InterPro" id="IPR036921">
    <property type="entry name" value="PurM-like_N_sf"/>
</dbReference>
<organism evidence="2 3">
    <name type="scientific">Acrocarpospora phusangensis</name>
    <dbReference type="NCBI Taxonomy" id="1070424"/>
    <lineage>
        <taxon>Bacteria</taxon>
        <taxon>Bacillati</taxon>
        <taxon>Actinomycetota</taxon>
        <taxon>Actinomycetes</taxon>
        <taxon>Streptosporangiales</taxon>
        <taxon>Streptosporangiaceae</taxon>
        <taxon>Acrocarpospora</taxon>
    </lineage>
</organism>
<dbReference type="SUPFAM" id="SSF56042">
    <property type="entry name" value="PurM C-terminal domain-like"/>
    <property type="match status" value="1"/>
</dbReference>
<dbReference type="Gene3D" id="3.30.1330.10">
    <property type="entry name" value="PurM-like, N-terminal domain"/>
    <property type="match status" value="1"/>
</dbReference>
<dbReference type="PANTHER" id="PTHR30270">
    <property type="entry name" value="THIAMINE-MONOPHOSPHATE KINASE"/>
    <property type="match status" value="1"/>
</dbReference>
<dbReference type="Pfam" id="PF00586">
    <property type="entry name" value="AIRS"/>
    <property type="match status" value="1"/>
</dbReference>
<sequence length="516" mass="53274">MTASLRHSVYAAHSAQSRSARPTVHVRLTKQTRFAGSVCDTLLGVEGRLAEPWPAELDVPAILGGGGTRPPRPFTIGPAADRGAVLAYRMLRRRVFVEDQALFADSDLDFRDDDPRTVVLVARDPAGTVLGGVRLGPADDGPDIGWWRGGRLVVAPGQRGAPGVGPALVRAACAYAEEAGVLRFEADVQARHESLFARLGWRRVRPVRVEGVPHVLMRWPIGRIAAAADTKAPLGPLLRGLAPGGRGFVGDDGAPVPGSDLVACCDAILPSMVERDPDWAGWCAVLVNVNDLAAMGATPSGLLDALAARDASFAARVLAGLYRAAEAYGVPVLGGHTQLGVPAALSVTAIGRAAQPVPGGGGRPGHRIRLTADLGGRWRPGYTGRQWDSTSTRTTADLRAMIGAVGAARPAAAKDVSMAGIAGTLGMLAEAGSCGAVLDMADLPRPPDATVGDWLTCFPGFAMLTADAPGAPALPAGPATGAECGELTQGRGVRLRWPDGELTEAFPGPVTGLGPA</sequence>
<dbReference type="EMBL" id="BOOA01000001">
    <property type="protein sequence ID" value="GIH21798.1"/>
    <property type="molecule type" value="Genomic_DNA"/>
</dbReference>
<dbReference type="PANTHER" id="PTHR30270:SF0">
    <property type="entry name" value="THIAMINE-MONOPHOSPHATE KINASE"/>
    <property type="match status" value="1"/>
</dbReference>
<comment type="caution">
    <text evidence="2">The sequence shown here is derived from an EMBL/GenBank/DDBJ whole genome shotgun (WGS) entry which is preliminary data.</text>
</comment>
<dbReference type="SUPFAM" id="SSF55326">
    <property type="entry name" value="PurM N-terminal domain-like"/>
    <property type="match status" value="1"/>
</dbReference>
<dbReference type="InterPro" id="IPR024035">
    <property type="entry name" value="MSMEG_0567_GNAT"/>
</dbReference>
<dbReference type="NCBIfam" id="TIGR04050">
    <property type="entry name" value="MSMEG_0567_Cter"/>
    <property type="match status" value="1"/>
</dbReference>
<dbReference type="PROSITE" id="PS51186">
    <property type="entry name" value="GNAT"/>
    <property type="match status" value="1"/>
</dbReference>
<protein>
    <submittedName>
        <fullName evidence="2">AIR synthase</fullName>
    </submittedName>
</protein>
<feature type="domain" description="N-acetyltransferase" evidence="1">
    <location>
        <begin position="74"/>
        <end position="222"/>
    </location>
</feature>
<dbReference type="NCBIfam" id="TIGR04045">
    <property type="entry name" value="MSMEG_0567_GNAT"/>
    <property type="match status" value="1"/>
</dbReference>
<dbReference type="InterPro" id="IPR010918">
    <property type="entry name" value="PurM-like_C_dom"/>
</dbReference>
<dbReference type="InterPro" id="IPR023911">
    <property type="entry name" value="MSMEG_0567/sll0787_C"/>
</dbReference>
<dbReference type="Gene3D" id="3.40.630.30">
    <property type="match status" value="1"/>
</dbReference>
<accession>A0A919UKY7</accession>
<dbReference type="InterPro" id="IPR006283">
    <property type="entry name" value="ThiL-like"/>
</dbReference>
<gene>
    <name evidence="2" type="ORF">Aph01nite_01080</name>
</gene>
<keyword evidence="3" id="KW-1185">Reference proteome</keyword>
<dbReference type="InterPro" id="IPR000182">
    <property type="entry name" value="GNAT_dom"/>
</dbReference>
<dbReference type="Gene3D" id="3.90.650.10">
    <property type="entry name" value="PurM-like C-terminal domain"/>
    <property type="match status" value="1"/>
</dbReference>